<keyword evidence="3" id="KW-1185">Reference proteome</keyword>
<sequence>MDETIDTRLPYRVGCPNLLVLPVQRDFLTNFKLPDPLQFISILQNNSVAHEVVIAVKQYNRGNPLNYQDTLQIQALYTSTECTERWAKAAQEVKNLLNANGFVDFAVEIIDIKVVIGLQTSAIEPTDTGIIQSWLALEQTFLSAISSYEVLAIDFLCREYPLQGLVPSIIITSKDANKESWWSSTLPLLRHKLGEYGAELHVEIVLLYNDKLNLAMNERDISEDQAREYLRKRKKTVQNRKLNTLKKEEWPASQEIVKNFYQGPNMGSSCGSLRSNRTLTLGGQITLQSNKSEIFLGLTNFHLLHEEEFESPGPYPPLSAPSGLPVMSPSNSDHGHFIQNTKKRLRDAVYHGLEPNNDVIVEYHTCRIDEHRLRVAESSDCALGSVYAGSGYTKRDNNRYKDFVTDWAMDWCLIKMSAEIRNWFRHEDGKIVADTYSSISAFEPYNVCKISRTSGFNYGQIVTMPSYIRAKCIENETERAKLAARQLALQDLNIVETTLNYFAGFVKCHAMVSSDKTDEFLKPGDSGSFILLSKKGEDAGEDAGEDEGEDAEEDTEEGTILGVGFASNDSSLVSYMMPMDLVINSIEEVTGGKVMYPKFAGNV</sequence>
<organism evidence="2 3">
    <name type="scientific">Polyplosphaeria fusca</name>
    <dbReference type="NCBI Taxonomy" id="682080"/>
    <lineage>
        <taxon>Eukaryota</taxon>
        <taxon>Fungi</taxon>
        <taxon>Dikarya</taxon>
        <taxon>Ascomycota</taxon>
        <taxon>Pezizomycotina</taxon>
        <taxon>Dothideomycetes</taxon>
        <taxon>Pleosporomycetidae</taxon>
        <taxon>Pleosporales</taxon>
        <taxon>Tetraplosphaeriaceae</taxon>
        <taxon>Polyplosphaeria</taxon>
    </lineage>
</organism>
<proteinExistence type="predicted"/>
<feature type="compositionally biased region" description="Acidic residues" evidence="1">
    <location>
        <begin position="539"/>
        <end position="557"/>
    </location>
</feature>
<comment type="caution">
    <text evidence="2">The sequence shown here is derived from an EMBL/GenBank/DDBJ whole genome shotgun (WGS) entry which is preliminary data.</text>
</comment>
<feature type="region of interest" description="Disordered" evidence="1">
    <location>
        <begin position="537"/>
        <end position="558"/>
    </location>
</feature>
<name>A0A9P4V2F5_9PLEO</name>
<accession>A0A9P4V2F5</accession>
<dbReference type="EMBL" id="ML996151">
    <property type="protein sequence ID" value="KAF2734221.1"/>
    <property type="molecule type" value="Genomic_DNA"/>
</dbReference>
<reference evidence="2" key="1">
    <citation type="journal article" date="2020" name="Stud. Mycol.">
        <title>101 Dothideomycetes genomes: a test case for predicting lifestyles and emergence of pathogens.</title>
        <authorList>
            <person name="Haridas S."/>
            <person name="Albert R."/>
            <person name="Binder M."/>
            <person name="Bloem J."/>
            <person name="Labutti K."/>
            <person name="Salamov A."/>
            <person name="Andreopoulos B."/>
            <person name="Baker S."/>
            <person name="Barry K."/>
            <person name="Bills G."/>
            <person name="Bluhm B."/>
            <person name="Cannon C."/>
            <person name="Castanera R."/>
            <person name="Culley D."/>
            <person name="Daum C."/>
            <person name="Ezra D."/>
            <person name="Gonzalez J."/>
            <person name="Henrissat B."/>
            <person name="Kuo A."/>
            <person name="Liang C."/>
            <person name="Lipzen A."/>
            <person name="Lutzoni F."/>
            <person name="Magnuson J."/>
            <person name="Mondo S."/>
            <person name="Nolan M."/>
            <person name="Ohm R."/>
            <person name="Pangilinan J."/>
            <person name="Park H.-J."/>
            <person name="Ramirez L."/>
            <person name="Alfaro M."/>
            <person name="Sun H."/>
            <person name="Tritt A."/>
            <person name="Yoshinaga Y."/>
            <person name="Zwiers L.-H."/>
            <person name="Turgeon B."/>
            <person name="Goodwin S."/>
            <person name="Spatafora J."/>
            <person name="Crous P."/>
            <person name="Grigoriev I."/>
        </authorList>
    </citation>
    <scope>NUCLEOTIDE SEQUENCE</scope>
    <source>
        <strain evidence="2">CBS 125425</strain>
    </source>
</reference>
<protein>
    <submittedName>
        <fullName evidence="2">Uncharacterized protein</fullName>
    </submittedName>
</protein>
<evidence type="ECO:0000256" key="1">
    <source>
        <dbReference type="SAM" id="MobiDB-lite"/>
    </source>
</evidence>
<gene>
    <name evidence="2" type="ORF">EJ04DRAFT_251443</name>
</gene>
<evidence type="ECO:0000313" key="2">
    <source>
        <dbReference type="EMBL" id="KAF2734221.1"/>
    </source>
</evidence>
<evidence type="ECO:0000313" key="3">
    <source>
        <dbReference type="Proteomes" id="UP000799444"/>
    </source>
</evidence>
<dbReference type="AlphaFoldDB" id="A0A9P4V2F5"/>
<dbReference type="Proteomes" id="UP000799444">
    <property type="component" value="Unassembled WGS sequence"/>
</dbReference>
<dbReference type="OrthoDB" id="5351220at2759"/>